<proteinExistence type="predicted"/>
<reference evidence="1" key="1">
    <citation type="submission" date="2014-07" db="EMBL/GenBank/DDBJ databases">
        <authorList>
            <person name="Zhang J.E."/>
            <person name="Yang H."/>
            <person name="Guo J."/>
            <person name="Deng Z."/>
            <person name="Luo H."/>
            <person name="Luo M."/>
            <person name="Zhao B."/>
        </authorList>
    </citation>
    <scope>NUCLEOTIDE SEQUENCE</scope>
    <source>
        <strain evidence="1">AM4</strain>
    </source>
</reference>
<accession>A0A1L7RJV9</accession>
<organism evidence="1">
    <name type="scientific">Actinomyces succiniciruminis</name>
    <dbReference type="NCBI Taxonomy" id="1522002"/>
    <lineage>
        <taxon>Bacteria</taxon>
        <taxon>Bacillati</taxon>
        <taxon>Actinomycetota</taxon>
        <taxon>Actinomycetes</taxon>
        <taxon>Actinomycetales</taxon>
        <taxon>Actinomycetaceae</taxon>
        <taxon>Actinomyces</taxon>
    </lineage>
</organism>
<name>A0A1L7RJV9_9ACTO</name>
<dbReference type="AlphaFoldDB" id="A0A1L7RJV9"/>
<protein>
    <submittedName>
        <fullName evidence="1">Uncharacterized protein</fullName>
    </submittedName>
</protein>
<dbReference type="EMBL" id="LK995499">
    <property type="protein sequence ID" value="CED91279.1"/>
    <property type="molecule type" value="Genomic_DNA"/>
</dbReference>
<dbReference type="RefSeq" id="WP_210580090.1">
    <property type="nucleotide sequence ID" value="NZ_LK995499.1"/>
</dbReference>
<evidence type="ECO:0000313" key="1">
    <source>
        <dbReference type="EMBL" id="CED91279.1"/>
    </source>
</evidence>
<sequence>MIQITCVQCGRTMTASRRSKRFCSPACRRQWGQQHQRECAGCGNLFTPRSPVQRYCNAGCRERSGRRRRYAAAREAEGGQVRTYRRPDARTTAVTTARCPVCARTFAPSRTSQVYCSPECRRARANAARTRAASLTPTARACDAIARLHVPDGDGQCAECAHPWPCETRRLADMTTDSEERA</sequence>
<gene>
    <name evidence="1" type="ORF">AAM4_1447</name>
</gene>